<accession>A0ACB9IVU2</accession>
<evidence type="ECO:0000313" key="1">
    <source>
        <dbReference type="EMBL" id="KAI3811630.1"/>
    </source>
</evidence>
<protein>
    <submittedName>
        <fullName evidence="1">Uncharacterized protein</fullName>
    </submittedName>
</protein>
<name>A0ACB9IVU2_9ASTR</name>
<dbReference type="EMBL" id="CM042024">
    <property type="protein sequence ID" value="KAI3811630.1"/>
    <property type="molecule type" value="Genomic_DNA"/>
</dbReference>
<reference evidence="2" key="1">
    <citation type="journal article" date="2022" name="Mol. Ecol. Resour.">
        <title>The genomes of chicory, endive, great burdock and yacon provide insights into Asteraceae palaeo-polyploidization history and plant inulin production.</title>
        <authorList>
            <person name="Fan W."/>
            <person name="Wang S."/>
            <person name="Wang H."/>
            <person name="Wang A."/>
            <person name="Jiang F."/>
            <person name="Liu H."/>
            <person name="Zhao H."/>
            <person name="Xu D."/>
            <person name="Zhang Y."/>
        </authorList>
    </citation>
    <scope>NUCLEOTIDE SEQUENCE [LARGE SCALE GENOMIC DNA]</scope>
    <source>
        <strain evidence="2">cv. Yunnan</strain>
    </source>
</reference>
<keyword evidence="2" id="KW-1185">Reference proteome</keyword>
<sequence>MMALKTILRMYDIICNYESYTLTFGGQKYFELKSSGQALEQDCNPLEEMTFKKLQRPQALCRPPPPSTTTNFLPPPPPPDTSLTTSPILSLTSSTSTIQSQLTNFINTHLKNNFTPNHLLLFLKNHLHHHPKFAHLDLHVFLHAATLDSFRHDHSTYELLVRTLAITHRLDSLSSVLDFIVSNPCPCSDGGC</sequence>
<reference evidence="1 2" key="2">
    <citation type="journal article" date="2022" name="Mol. Ecol. Resour.">
        <title>The genomes of chicory, endive, great burdock and yacon provide insights into Asteraceae paleo-polyploidization history and plant inulin production.</title>
        <authorList>
            <person name="Fan W."/>
            <person name="Wang S."/>
            <person name="Wang H."/>
            <person name="Wang A."/>
            <person name="Jiang F."/>
            <person name="Liu H."/>
            <person name="Zhao H."/>
            <person name="Xu D."/>
            <person name="Zhang Y."/>
        </authorList>
    </citation>
    <scope>NUCLEOTIDE SEQUENCE [LARGE SCALE GENOMIC DNA]</scope>
    <source>
        <strain evidence="2">cv. Yunnan</strain>
        <tissue evidence="1">Leaves</tissue>
    </source>
</reference>
<comment type="caution">
    <text evidence="1">The sequence shown here is derived from an EMBL/GenBank/DDBJ whole genome shotgun (WGS) entry which is preliminary data.</text>
</comment>
<gene>
    <name evidence="1" type="ORF">L1987_21356</name>
</gene>
<proteinExistence type="predicted"/>
<dbReference type="Proteomes" id="UP001056120">
    <property type="component" value="Linkage Group LG07"/>
</dbReference>
<organism evidence="1 2">
    <name type="scientific">Smallanthus sonchifolius</name>
    <dbReference type="NCBI Taxonomy" id="185202"/>
    <lineage>
        <taxon>Eukaryota</taxon>
        <taxon>Viridiplantae</taxon>
        <taxon>Streptophyta</taxon>
        <taxon>Embryophyta</taxon>
        <taxon>Tracheophyta</taxon>
        <taxon>Spermatophyta</taxon>
        <taxon>Magnoliopsida</taxon>
        <taxon>eudicotyledons</taxon>
        <taxon>Gunneridae</taxon>
        <taxon>Pentapetalae</taxon>
        <taxon>asterids</taxon>
        <taxon>campanulids</taxon>
        <taxon>Asterales</taxon>
        <taxon>Asteraceae</taxon>
        <taxon>Asteroideae</taxon>
        <taxon>Heliantheae alliance</taxon>
        <taxon>Millerieae</taxon>
        <taxon>Smallanthus</taxon>
    </lineage>
</organism>
<evidence type="ECO:0000313" key="2">
    <source>
        <dbReference type="Proteomes" id="UP001056120"/>
    </source>
</evidence>